<gene>
    <name evidence="1" type="ORF">HNR78_003034</name>
</gene>
<evidence type="ECO:0000313" key="2">
    <source>
        <dbReference type="Proteomes" id="UP000613002"/>
    </source>
</evidence>
<organism evidence="1 2">
    <name type="scientific">Parageobacillus toebii NBRC 107807</name>
    <dbReference type="NCBI Taxonomy" id="1223503"/>
    <lineage>
        <taxon>Bacteria</taxon>
        <taxon>Bacillati</taxon>
        <taxon>Bacillota</taxon>
        <taxon>Bacilli</taxon>
        <taxon>Bacillales</taxon>
        <taxon>Anoxybacillaceae</taxon>
        <taxon>Parageobacillus</taxon>
    </lineage>
</organism>
<protein>
    <submittedName>
        <fullName evidence="1">Uncharacterized protein</fullName>
    </submittedName>
</protein>
<dbReference type="Proteomes" id="UP000613002">
    <property type="component" value="Unassembled WGS sequence"/>
</dbReference>
<reference evidence="1 2" key="1">
    <citation type="submission" date="2020-08" db="EMBL/GenBank/DDBJ databases">
        <title>Genomic Encyclopedia of Type Strains, Phase IV (KMG-IV): sequencing the most valuable type-strain genomes for metagenomic binning, comparative biology and taxonomic classification.</title>
        <authorList>
            <person name="Goeker M."/>
        </authorList>
    </citation>
    <scope>NUCLEOTIDE SEQUENCE [LARGE SCALE GENOMIC DNA]</scope>
    <source>
        <strain evidence="1 2">DSM 14590</strain>
    </source>
</reference>
<dbReference type="EMBL" id="JACICZ010000015">
    <property type="protein sequence ID" value="MBB3870134.1"/>
    <property type="molecule type" value="Genomic_DNA"/>
</dbReference>
<dbReference type="GeneID" id="94901381"/>
<proteinExistence type="predicted"/>
<name>A0A6G9J716_9BACL</name>
<comment type="caution">
    <text evidence="1">The sequence shown here is derived from an EMBL/GenBank/DDBJ whole genome shotgun (WGS) entry which is preliminary data.</text>
</comment>
<sequence length="66" mass="7989">MFYIRENQELKGWDLLLKSESQNGEDQLIATFYNKMFAKVTCNYYNRFRSNPHEDLIPDRQGRELI</sequence>
<dbReference type="AlphaFoldDB" id="A0A6G9J716"/>
<accession>A0A6G9J716</accession>
<dbReference type="RefSeq" id="WP_033845089.1">
    <property type="nucleotide sequence ID" value="NZ_BDAQ01000028.1"/>
</dbReference>
<keyword evidence="2" id="KW-1185">Reference proteome</keyword>
<evidence type="ECO:0000313" key="1">
    <source>
        <dbReference type="EMBL" id="MBB3870134.1"/>
    </source>
</evidence>